<evidence type="ECO:0000313" key="2">
    <source>
        <dbReference type="EMBL" id="RFN43423.1"/>
    </source>
</evidence>
<sequence length="1169" mass="132311">MEVVGSVAAILQLAQAVGTTILKVSEAYSQIKGIDDILRGFNSQLDATRTVLTILKDGIEKGKFDPSAEGWWQHAELERLLRSCRRHYRKLNEIFAKIARKRSTVPALRAWIRIKQYDSDISHLRLCISTCTDALQLPVIIHKIQTSMHVTSDRSIPGATFVLLDEVALRLTRLESSVEETRNDLRKRAIQPDSDGQTPMAESTTIGKLIDDLERDLSKLASSQGNQASSANNEMESHFVQMQATISQLRNETRRQGTHPNTSLSPEDIRDRTSMEEDTQSMLELVNELVTSTKDYTSTIDTMPTVSKVTSQPSTTLKDNTRASVLPGDAGSYPTRQLLPVQNLKDKLENITEWVNHTNDDDRDSVISRLSGLQSPSSETIVTSTSQPTATTSTENSFRSEMNQRRIRAVEESMKVKDYGKAIDLLEVLFSDDNELLDDQEQDRLTHFMAKAIVEGNRKIDLKFYEGFPLLKARVRAKECRWNLMRATEALDHGDYTEACYRLRRSRFQFENEWYTASLPESDVKAVSKIQLARCQSRFYGRSSWDLAWVISTLEYLLKKASLAKSDKAMAHRMLTRTYRAKYDYSNSKFHGEQAYQIMIDLVGRDDEELHELVQLMVDVCSESEDPDRDVWRKMLPEGLATLSWSAKRPFGGREGLDTCYASQLLRYIHQVVDGEVGRDRLHTGLEYLQYRYSIPGSGSISHNYNMPDATDTCNLETQSSSCERHRALDTGARGFSIIHFFAIAEANVQSNPFYLNSKKKQPSAEIATGAIYLQLKKMFQSGKISYSKDCLDEISILLHDMQRKRDMFWAESKSKSMSTGDFRMHNLVNRPMDVFIPEGSQTFANYVVVTPVWAAALNGKVRTVSFFLSLQETDAVRGSGSIALLENPEKGPTKVQPKPKKSAERPHEETAVEFQNVLQGVMEVFDTLPLKVARHLLSCPSRLDSHWCFVDSSFLGRVLDKCGKESANLPVWSPFWTCPKVQSEYLLAFFLYLVTLGEEGGLSWAGTHDLGSMLHLLLKHSLEPHKDLSSAAQSITILIDHIDDTVQKLKCPDLLKSDQISTVLKNLNNSIELFAIYIEHGCSVSRADIRKVRACIVILDLNREKKSTVSKELRQLKSHRPKHRSHNSSPEFDQFLQTKADLIGEKDNLAALVRTSKRLEKILDKMSV</sequence>
<gene>
    <name evidence="2" type="ORF">FIE12Z_12343</name>
</gene>
<accession>A0A395M7Z0</accession>
<feature type="region of interest" description="Disordered" evidence="1">
    <location>
        <begin position="251"/>
        <end position="279"/>
    </location>
</feature>
<evidence type="ECO:0008006" key="4">
    <source>
        <dbReference type="Google" id="ProtNLM"/>
    </source>
</evidence>
<evidence type="ECO:0000256" key="1">
    <source>
        <dbReference type="SAM" id="MobiDB-lite"/>
    </source>
</evidence>
<proteinExistence type="predicted"/>
<name>A0A395M7Z0_9HYPO</name>
<feature type="compositionally biased region" description="Polar residues" evidence="1">
    <location>
        <begin position="309"/>
        <end position="318"/>
    </location>
</feature>
<protein>
    <recommendedName>
        <fullName evidence="4">Fungal N-terminal domain-containing protein</fullName>
    </recommendedName>
</protein>
<comment type="caution">
    <text evidence="2">The sequence shown here is derived from an EMBL/GenBank/DDBJ whole genome shotgun (WGS) entry which is preliminary data.</text>
</comment>
<feature type="region of interest" description="Disordered" evidence="1">
    <location>
        <begin position="375"/>
        <end position="401"/>
    </location>
</feature>
<dbReference type="EMBL" id="PXXK01000576">
    <property type="protein sequence ID" value="RFN43423.1"/>
    <property type="molecule type" value="Genomic_DNA"/>
</dbReference>
<feature type="region of interest" description="Disordered" evidence="1">
    <location>
        <begin position="887"/>
        <end position="909"/>
    </location>
</feature>
<reference evidence="2 3" key="1">
    <citation type="journal article" date="2018" name="PLoS Pathog.">
        <title>Evolution of structural diversity of trichothecenes, a family of toxins produced by plant pathogenic and entomopathogenic fungi.</title>
        <authorList>
            <person name="Proctor R.H."/>
            <person name="McCormick S.P."/>
            <person name="Kim H.S."/>
            <person name="Cardoza R.E."/>
            <person name="Stanley A.M."/>
            <person name="Lindo L."/>
            <person name="Kelly A."/>
            <person name="Brown D.W."/>
            <person name="Lee T."/>
            <person name="Vaughan M.M."/>
            <person name="Alexander N.J."/>
            <person name="Busman M."/>
            <person name="Gutierrez S."/>
        </authorList>
    </citation>
    <scope>NUCLEOTIDE SEQUENCE [LARGE SCALE GENOMIC DNA]</scope>
    <source>
        <strain evidence="2 3">NRRL 13405</strain>
    </source>
</reference>
<feature type="region of interest" description="Disordered" evidence="1">
    <location>
        <begin position="309"/>
        <end position="334"/>
    </location>
</feature>
<dbReference type="Proteomes" id="UP000265631">
    <property type="component" value="Unassembled WGS sequence"/>
</dbReference>
<evidence type="ECO:0000313" key="3">
    <source>
        <dbReference type="Proteomes" id="UP000265631"/>
    </source>
</evidence>
<organism evidence="2 3">
    <name type="scientific">Fusarium flagelliforme</name>
    <dbReference type="NCBI Taxonomy" id="2675880"/>
    <lineage>
        <taxon>Eukaryota</taxon>
        <taxon>Fungi</taxon>
        <taxon>Dikarya</taxon>
        <taxon>Ascomycota</taxon>
        <taxon>Pezizomycotina</taxon>
        <taxon>Sordariomycetes</taxon>
        <taxon>Hypocreomycetidae</taxon>
        <taxon>Hypocreales</taxon>
        <taxon>Nectriaceae</taxon>
        <taxon>Fusarium</taxon>
        <taxon>Fusarium incarnatum-equiseti species complex</taxon>
    </lineage>
</organism>
<keyword evidence="3" id="KW-1185">Reference proteome</keyword>
<feature type="compositionally biased region" description="Low complexity" evidence="1">
    <location>
        <begin position="380"/>
        <end position="394"/>
    </location>
</feature>
<dbReference type="AlphaFoldDB" id="A0A395M7Z0"/>
<feature type="region of interest" description="Disordered" evidence="1">
    <location>
        <begin position="181"/>
        <end position="202"/>
    </location>
</feature>